<evidence type="ECO:0000256" key="3">
    <source>
        <dbReference type="SAM" id="MobiDB-lite"/>
    </source>
</evidence>
<dbReference type="InterPro" id="IPR043128">
    <property type="entry name" value="Rev_trsase/Diguanyl_cyclase"/>
</dbReference>
<dbReference type="InterPro" id="IPR000160">
    <property type="entry name" value="GGDEF_dom"/>
</dbReference>
<dbReference type="Proteomes" id="UP001235760">
    <property type="component" value="Unassembled WGS sequence"/>
</dbReference>
<reference evidence="7 8" key="1">
    <citation type="submission" date="2023-08" db="EMBL/GenBank/DDBJ databases">
        <authorList>
            <person name="Roldan D.M."/>
            <person name="Menes R.J."/>
        </authorList>
    </citation>
    <scope>NUCLEOTIDE SEQUENCE [LARGE SCALE GENOMIC DNA]</scope>
    <source>
        <strain evidence="7 8">CCM 2812</strain>
    </source>
</reference>
<comment type="caution">
    <text evidence="7">The sequence shown here is derived from an EMBL/GenBank/DDBJ whole genome shotgun (WGS) entry which is preliminary data.</text>
</comment>
<dbReference type="SMART" id="SM00091">
    <property type="entry name" value="PAS"/>
    <property type="match status" value="1"/>
</dbReference>
<dbReference type="NCBIfam" id="TIGR00254">
    <property type="entry name" value="GGDEF"/>
    <property type="match status" value="1"/>
</dbReference>
<gene>
    <name evidence="7" type="ORF">Q8X39_12575</name>
</gene>
<dbReference type="CDD" id="cd00130">
    <property type="entry name" value="PAS"/>
    <property type="match status" value="1"/>
</dbReference>
<dbReference type="SUPFAM" id="SSF55781">
    <property type="entry name" value="GAF domain-like"/>
    <property type="match status" value="1"/>
</dbReference>
<dbReference type="InterPro" id="IPR029787">
    <property type="entry name" value="Nucleotide_cyclase"/>
</dbReference>
<dbReference type="CDD" id="cd01949">
    <property type="entry name" value="GGDEF"/>
    <property type="match status" value="1"/>
</dbReference>
<dbReference type="EC" id="2.7.7.65" evidence="1"/>
<dbReference type="EMBL" id="JAUZEE010000006">
    <property type="protein sequence ID" value="MDP4301476.1"/>
    <property type="molecule type" value="Genomic_DNA"/>
</dbReference>
<feature type="domain" description="PAS" evidence="4">
    <location>
        <begin position="248"/>
        <end position="312"/>
    </location>
</feature>
<dbReference type="Pfam" id="PF00989">
    <property type="entry name" value="PAS"/>
    <property type="match status" value="1"/>
</dbReference>
<accession>A0ABT9G4R5</accession>
<feature type="domain" description="PAC" evidence="5">
    <location>
        <begin position="320"/>
        <end position="372"/>
    </location>
</feature>
<dbReference type="InterPro" id="IPR001610">
    <property type="entry name" value="PAC"/>
</dbReference>
<evidence type="ECO:0000256" key="2">
    <source>
        <dbReference type="ARBA" id="ARBA00034247"/>
    </source>
</evidence>
<dbReference type="InterPro" id="IPR000700">
    <property type="entry name" value="PAS-assoc_C"/>
</dbReference>
<evidence type="ECO:0000259" key="4">
    <source>
        <dbReference type="PROSITE" id="PS50112"/>
    </source>
</evidence>
<proteinExistence type="predicted"/>
<keyword evidence="7" id="KW-0808">Transferase</keyword>
<feature type="region of interest" description="Disordered" evidence="3">
    <location>
        <begin position="509"/>
        <end position="545"/>
    </location>
</feature>
<dbReference type="PROSITE" id="PS50113">
    <property type="entry name" value="PAC"/>
    <property type="match status" value="1"/>
</dbReference>
<keyword evidence="8" id="KW-1185">Reference proteome</keyword>
<dbReference type="SMART" id="SM00086">
    <property type="entry name" value="PAC"/>
    <property type="match status" value="1"/>
</dbReference>
<dbReference type="InterPro" id="IPR035965">
    <property type="entry name" value="PAS-like_dom_sf"/>
</dbReference>
<name>A0ABT9G4R5_LEPDI</name>
<evidence type="ECO:0000313" key="8">
    <source>
        <dbReference type="Proteomes" id="UP001235760"/>
    </source>
</evidence>
<dbReference type="SUPFAM" id="SSF55073">
    <property type="entry name" value="Nucleotide cyclase"/>
    <property type="match status" value="1"/>
</dbReference>
<sequence>MKDRRGIGRLAFRHAMLAALLGVLLGAAFSVLQFGVDYRQSVETERREILQMMAVMREPAAQACYNLNTEAARVVVQGALSYMPVQHARLVSDFGETLAEGDSDKVPADAGTAWWTRLIAPTQDYSLPLDFGPSHKRVGELKVVTAQAPRVERFFRDAGRDMLLNVLRSVTVALALGVLSFVTLTRPLTAIARRIGHGPSSPPDVQPLAEAARSDEIGEIASAFERYEREAGERARSLEAAARALAASEVRYRRIVETAGEGVWQVDGEGVTTLANEAMARMLGRSVDQLIGRSMFVFVDVADRPAVQALLRPREGQDSERCDIRFLRADGHDVWAEVSSCPIADADGRSSGTLAMVTNATERRRRDEELRATNDRLTSMVADLERHKSDMAHISELNELLQSARTESEAFEVVRATAAVLFADCAGAVAVAGPDEDMHVVGRWGDGSDLPDSYPRTACWAIRRGGAHLQAGRHGIRCRHGSHGTAGAQLCTPLYVEGELIGVLHLHDGHEGQEGHAGHAGHADHHDHDRPDAHPGHEDDPHRQGLLAIDGPVQQRVEVFGEVVKLGLSNLRLRDSLREQALRDVLTGLPNRRLFDETLPRELTRCLRAGEPLTLAMVDVDHFKRFNDRYGHDAGDRVLRAVAEVLVHSIRASDMACRYGGDEFLCLLPGLSAQDAAARFEEARTRMAEQAGHAGLPVEPITFTIGLATAPTCGTDIPDLTRAADAALYVAKGKGRDRVEVAVGVVVEV</sequence>
<feature type="domain" description="GGDEF" evidence="6">
    <location>
        <begin position="611"/>
        <end position="744"/>
    </location>
</feature>
<dbReference type="Gene3D" id="3.30.70.270">
    <property type="match status" value="1"/>
</dbReference>
<dbReference type="NCBIfam" id="TIGR00229">
    <property type="entry name" value="sensory_box"/>
    <property type="match status" value="1"/>
</dbReference>
<dbReference type="PROSITE" id="PS50112">
    <property type="entry name" value="PAS"/>
    <property type="match status" value="1"/>
</dbReference>
<dbReference type="Gene3D" id="3.30.450.20">
    <property type="entry name" value="PAS domain"/>
    <property type="match status" value="1"/>
</dbReference>
<evidence type="ECO:0000313" key="7">
    <source>
        <dbReference type="EMBL" id="MDP4301476.1"/>
    </source>
</evidence>
<comment type="catalytic activity">
    <reaction evidence="2">
        <text>2 GTP = 3',3'-c-di-GMP + 2 diphosphate</text>
        <dbReference type="Rhea" id="RHEA:24898"/>
        <dbReference type="ChEBI" id="CHEBI:33019"/>
        <dbReference type="ChEBI" id="CHEBI:37565"/>
        <dbReference type="ChEBI" id="CHEBI:58805"/>
        <dbReference type="EC" id="2.7.7.65"/>
    </reaction>
</comment>
<dbReference type="PANTHER" id="PTHR45138">
    <property type="entry name" value="REGULATORY COMPONENTS OF SENSORY TRANSDUCTION SYSTEM"/>
    <property type="match status" value="1"/>
</dbReference>
<dbReference type="Pfam" id="PF00990">
    <property type="entry name" value="GGDEF"/>
    <property type="match status" value="1"/>
</dbReference>
<dbReference type="SUPFAM" id="SSF55785">
    <property type="entry name" value="PYP-like sensor domain (PAS domain)"/>
    <property type="match status" value="1"/>
</dbReference>
<dbReference type="PROSITE" id="PS50887">
    <property type="entry name" value="GGDEF"/>
    <property type="match status" value="1"/>
</dbReference>
<dbReference type="InterPro" id="IPR013767">
    <property type="entry name" value="PAS_fold"/>
</dbReference>
<evidence type="ECO:0000259" key="6">
    <source>
        <dbReference type="PROSITE" id="PS50887"/>
    </source>
</evidence>
<dbReference type="PANTHER" id="PTHR45138:SF9">
    <property type="entry name" value="DIGUANYLATE CYCLASE DGCM-RELATED"/>
    <property type="match status" value="1"/>
</dbReference>
<dbReference type="GO" id="GO:0052621">
    <property type="term" value="F:diguanylate cyclase activity"/>
    <property type="evidence" value="ECO:0007669"/>
    <property type="project" value="UniProtKB-EC"/>
</dbReference>
<protein>
    <recommendedName>
        <fullName evidence="1">diguanylate cyclase</fullName>
        <ecNumber evidence="1">2.7.7.65</ecNumber>
    </recommendedName>
</protein>
<evidence type="ECO:0000259" key="5">
    <source>
        <dbReference type="PROSITE" id="PS50113"/>
    </source>
</evidence>
<feature type="compositionally biased region" description="Basic and acidic residues" evidence="3">
    <location>
        <begin position="509"/>
        <end position="543"/>
    </location>
</feature>
<keyword evidence="7" id="KW-0548">Nucleotidyltransferase</keyword>
<dbReference type="InterPro" id="IPR000014">
    <property type="entry name" value="PAS"/>
</dbReference>
<organism evidence="7 8">
    <name type="scientific">Leptothrix discophora</name>
    <dbReference type="NCBI Taxonomy" id="89"/>
    <lineage>
        <taxon>Bacteria</taxon>
        <taxon>Pseudomonadati</taxon>
        <taxon>Pseudomonadota</taxon>
        <taxon>Betaproteobacteria</taxon>
        <taxon>Burkholderiales</taxon>
        <taxon>Sphaerotilaceae</taxon>
        <taxon>Leptothrix</taxon>
    </lineage>
</organism>
<dbReference type="InterPro" id="IPR050469">
    <property type="entry name" value="Diguanylate_Cyclase"/>
</dbReference>
<dbReference type="SMART" id="SM00267">
    <property type="entry name" value="GGDEF"/>
    <property type="match status" value="1"/>
</dbReference>
<dbReference type="RefSeq" id="WP_305750030.1">
    <property type="nucleotide sequence ID" value="NZ_JAUZEE010000006.1"/>
</dbReference>
<evidence type="ECO:0000256" key="1">
    <source>
        <dbReference type="ARBA" id="ARBA00012528"/>
    </source>
</evidence>